<evidence type="ECO:0000256" key="3">
    <source>
        <dbReference type="ARBA" id="ARBA00023054"/>
    </source>
</evidence>
<feature type="compositionally biased region" description="Basic and acidic residues" evidence="5">
    <location>
        <begin position="50"/>
        <end position="59"/>
    </location>
</feature>
<feature type="compositionally biased region" description="Acidic residues" evidence="5">
    <location>
        <begin position="238"/>
        <end position="256"/>
    </location>
</feature>
<evidence type="ECO:0000313" key="8">
    <source>
        <dbReference type="Proteomes" id="UP000694865"/>
    </source>
</evidence>
<dbReference type="InterPro" id="IPR056750">
    <property type="entry name" value="RRM_ESF1"/>
</dbReference>
<reference evidence="9" key="1">
    <citation type="submission" date="2025-08" db="UniProtKB">
        <authorList>
            <consortium name="RefSeq"/>
        </authorList>
    </citation>
    <scope>IDENTIFICATION</scope>
    <source>
        <tissue evidence="9">Testes</tissue>
    </source>
</reference>
<feature type="region of interest" description="Disordered" evidence="5">
    <location>
        <begin position="50"/>
        <end position="256"/>
    </location>
</feature>
<dbReference type="Proteomes" id="UP000694865">
    <property type="component" value="Unplaced"/>
</dbReference>
<proteinExistence type="inferred from homology"/>
<evidence type="ECO:0000259" key="6">
    <source>
        <dbReference type="Pfam" id="PF08159"/>
    </source>
</evidence>
<evidence type="ECO:0000256" key="5">
    <source>
        <dbReference type="SAM" id="MobiDB-lite"/>
    </source>
</evidence>
<organism evidence="8 9">
    <name type="scientific">Saccoglossus kowalevskii</name>
    <name type="common">Acorn worm</name>
    <dbReference type="NCBI Taxonomy" id="10224"/>
    <lineage>
        <taxon>Eukaryota</taxon>
        <taxon>Metazoa</taxon>
        <taxon>Hemichordata</taxon>
        <taxon>Enteropneusta</taxon>
        <taxon>Harrimaniidae</taxon>
        <taxon>Saccoglossus</taxon>
    </lineage>
</organism>
<feature type="region of interest" description="Disordered" evidence="5">
    <location>
        <begin position="685"/>
        <end position="716"/>
    </location>
</feature>
<evidence type="ECO:0000256" key="2">
    <source>
        <dbReference type="ARBA" id="ARBA00009087"/>
    </source>
</evidence>
<sequence>MTKENDSDIFQDERFAHIKQDPRFQKMPRLERKVKIDKRFQGMFRDQRFKEKYTVDKRGRPVNLSTNEDLRKYYELSDSSSSDEEEEGEEEERKKKITKSKKKKLVKDTAAAVKDQKTSKNSLKVGKKKVPKQRLQIHSKVNQNDTLSVRAKTKLGKKQSSEDDDSIDLARGKGNIETSSEDDDDSIDLARGKGNIETSSEDDDSIDLDRGKGNIETSSEDDDDSIDLARGKGNIETSSEEEEDDESSSDEEGGTDEIEIEHKWGELDADAGSTTEATCRLAVCNMDWDRIKANDLLIMFNSFKPTGGIIKSVKIYPSEFGKERMKEEDLKGPKELVENAKKYFDDEDDEKYQTERLRHYQMQRLKYYYAVVECDSPTTANTIYEQCDRMEYESSATQLDLRFIPEDMEFEDVPTSVSSENVDIATFKPTSFISSALQQTQVHLTWDETNRDRLALTTKKFDKDEVMKLDVQDYLASSSDEEGNQGLKETTEELFKKKDQNEEMTAWQQYQKNKKEKKKEKKKEEEVKKKQIKQQQTGYLVMMSCRLMLTSMMNISKKPSMRDEKTVSKDARKKRKKKRKEEELTAEELEEKKQKEAELELLLMDEDDDKQHFSLKAIIDSEKQKKKRRKKKKVEDEKLKFQDNFEVDAHDPRFSAIYESHHYQIDPSDPHFKKTKAMDVIIQEKQRRREKEDKSTKVRLQEKAKEGNVKSGGQDKRVLSMLVKSVKNKTDEFNARKSKKLKLK</sequence>
<feature type="compositionally biased region" description="Basic residues" evidence="5">
    <location>
        <begin position="95"/>
        <end position="105"/>
    </location>
</feature>
<dbReference type="PANTHER" id="PTHR12202:SF0">
    <property type="entry name" value="ESF1 HOMOLOG"/>
    <property type="match status" value="1"/>
</dbReference>
<keyword evidence="3" id="KW-0175">Coiled coil</keyword>
<accession>A0ABM0MXW7</accession>
<evidence type="ECO:0000313" key="9">
    <source>
        <dbReference type="RefSeq" id="XP_006824858.1"/>
    </source>
</evidence>
<feature type="compositionally biased region" description="Basic residues" evidence="5">
    <location>
        <begin position="512"/>
        <end position="521"/>
    </location>
</feature>
<dbReference type="RefSeq" id="XP_006824858.1">
    <property type="nucleotide sequence ID" value="XM_006824795.1"/>
</dbReference>
<feature type="compositionally biased region" description="Basic and acidic residues" evidence="5">
    <location>
        <begin position="560"/>
        <end position="570"/>
    </location>
</feature>
<feature type="domain" description="ESF1 RRM" evidence="7">
    <location>
        <begin position="278"/>
        <end position="417"/>
    </location>
</feature>
<dbReference type="Pfam" id="PF08159">
    <property type="entry name" value="NUC153"/>
    <property type="match status" value="1"/>
</dbReference>
<feature type="compositionally biased region" description="Acidic residues" evidence="5">
    <location>
        <begin position="81"/>
        <end position="90"/>
    </location>
</feature>
<feature type="region of interest" description="Disordered" evidence="5">
    <location>
        <begin position="509"/>
        <end position="533"/>
    </location>
</feature>
<dbReference type="Pfam" id="PF25121">
    <property type="entry name" value="RRM_ESF1"/>
    <property type="match status" value="1"/>
</dbReference>
<dbReference type="InterPro" id="IPR012580">
    <property type="entry name" value="NUC153"/>
</dbReference>
<comment type="subcellular location">
    <subcellularLocation>
        <location evidence="1">Nucleus</location>
        <location evidence="1">Nucleolus</location>
    </subcellularLocation>
</comment>
<protein>
    <submittedName>
        <fullName evidence="9">LOW QUALITY PROTEIN: ESF1 homolog</fullName>
    </submittedName>
</protein>
<gene>
    <name evidence="9" type="primary">LOC100376544</name>
</gene>
<evidence type="ECO:0000256" key="1">
    <source>
        <dbReference type="ARBA" id="ARBA00004604"/>
    </source>
</evidence>
<dbReference type="InterPro" id="IPR039754">
    <property type="entry name" value="Esf1"/>
</dbReference>
<feature type="region of interest" description="Disordered" evidence="5">
    <location>
        <begin position="1"/>
        <end position="30"/>
    </location>
</feature>
<dbReference type="PANTHER" id="PTHR12202">
    <property type="entry name" value="ESF1 HOMOLOG"/>
    <property type="match status" value="1"/>
</dbReference>
<feature type="domain" description="NUC153" evidence="6">
    <location>
        <begin position="651"/>
        <end position="678"/>
    </location>
</feature>
<comment type="similarity">
    <text evidence="2">Belongs to the ESF1 family.</text>
</comment>
<evidence type="ECO:0000259" key="7">
    <source>
        <dbReference type="Pfam" id="PF25121"/>
    </source>
</evidence>
<name>A0ABM0MXW7_SACKO</name>
<keyword evidence="4" id="KW-0539">Nucleus</keyword>
<dbReference type="GeneID" id="100376544"/>
<evidence type="ECO:0000256" key="4">
    <source>
        <dbReference type="ARBA" id="ARBA00023242"/>
    </source>
</evidence>
<feature type="region of interest" description="Disordered" evidence="5">
    <location>
        <begin position="553"/>
        <end position="592"/>
    </location>
</feature>
<keyword evidence="8" id="KW-1185">Reference proteome</keyword>
<feature type="compositionally biased region" description="Basic residues" evidence="5">
    <location>
        <begin position="125"/>
        <end position="137"/>
    </location>
</feature>